<name>A0A2W7C296_9HYPH</name>
<feature type="signal peptide" evidence="1">
    <location>
        <begin position="1"/>
        <end position="25"/>
    </location>
</feature>
<comment type="caution">
    <text evidence="2">The sequence shown here is derived from an EMBL/GenBank/DDBJ whole genome shotgun (WGS) entry which is preliminary data.</text>
</comment>
<dbReference type="AlphaFoldDB" id="A0A2W7C296"/>
<dbReference type="OrthoDB" id="8455215at2"/>
<dbReference type="Proteomes" id="UP000248616">
    <property type="component" value="Unassembled WGS sequence"/>
</dbReference>
<sequence>MILKSLFASALAATLAISAPSVAYAAPDTSGIHAFFNDDRSQFVDFWQNTNGQVTIKVSNGRPWRPMWVVLHANFLSGSQVVGRKDYHVYAPSPNPGGGGMERWFHFGDPGFAGVTAITVTTNKEAPWGSPQDGWELEITYSAPAP</sequence>
<gene>
    <name evidence="2" type="ORF">B5V02_21870</name>
</gene>
<accession>A0A2W7C296</accession>
<evidence type="ECO:0000256" key="1">
    <source>
        <dbReference type="SAM" id="SignalP"/>
    </source>
</evidence>
<proteinExistence type="predicted"/>
<feature type="chain" id="PRO_5016148387" evidence="1">
    <location>
        <begin position="26"/>
        <end position="146"/>
    </location>
</feature>
<evidence type="ECO:0000313" key="3">
    <source>
        <dbReference type="Proteomes" id="UP000248616"/>
    </source>
</evidence>
<organism evidence="2 3">
    <name type="scientific">Mesorhizobium kowhaii</name>
    <dbReference type="NCBI Taxonomy" id="1300272"/>
    <lineage>
        <taxon>Bacteria</taxon>
        <taxon>Pseudomonadati</taxon>
        <taxon>Pseudomonadota</taxon>
        <taxon>Alphaproteobacteria</taxon>
        <taxon>Hyphomicrobiales</taxon>
        <taxon>Phyllobacteriaceae</taxon>
        <taxon>Mesorhizobium</taxon>
    </lineage>
</organism>
<keyword evidence="3" id="KW-1185">Reference proteome</keyword>
<evidence type="ECO:0000313" key="2">
    <source>
        <dbReference type="EMBL" id="PZV36431.1"/>
    </source>
</evidence>
<reference evidence="3" key="1">
    <citation type="submission" date="2017-03" db="EMBL/GenBank/DDBJ databases">
        <authorList>
            <person name="Safronova V.I."/>
            <person name="Sazanova A.L."/>
            <person name="Chirak E.R."/>
        </authorList>
    </citation>
    <scope>NUCLEOTIDE SEQUENCE [LARGE SCALE GENOMIC DNA]</scope>
    <source>
        <strain evidence="3">Ach-343</strain>
    </source>
</reference>
<dbReference type="RefSeq" id="WP_111546234.1">
    <property type="nucleotide sequence ID" value="NZ_MZXV01000050.1"/>
</dbReference>
<protein>
    <submittedName>
        <fullName evidence="2">Uncharacterized protein</fullName>
    </submittedName>
</protein>
<keyword evidence="1" id="KW-0732">Signal</keyword>
<dbReference type="EMBL" id="MZXV01000050">
    <property type="protein sequence ID" value="PZV36431.1"/>
    <property type="molecule type" value="Genomic_DNA"/>
</dbReference>